<dbReference type="Proteomes" id="UP000406081">
    <property type="component" value="Unassembled WGS sequence"/>
</dbReference>
<dbReference type="PANTHER" id="PTHR33308:SF10">
    <property type="entry name" value="EXO-GLUCOSAMINIDASE LYTG"/>
    <property type="match status" value="1"/>
</dbReference>
<dbReference type="InterPro" id="IPR025987">
    <property type="entry name" value="GW_dom"/>
</dbReference>
<dbReference type="NCBIfam" id="NF033202">
    <property type="entry name" value="GW_glycos_SH3"/>
    <property type="match status" value="1"/>
</dbReference>
<dbReference type="GO" id="GO:0005576">
    <property type="term" value="C:extracellular region"/>
    <property type="evidence" value="ECO:0007669"/>
    <property type="project" value="UniProtKB-SubCell"/>
</dbReference>
<evidence type="ECO:0000256" key="3">
    <source>
        <dbReference type="ARBA" id="ARBA00022729"/>
    </source>
</evidence>
<protein>
    <submittedName>
        <fullName evidence="7">GW domain-containing glycosaminoglycan-binding protein</fullName>
    </submittedName>
</protein>
<dbReference type="Gene3D" id="2.30.30.170">
    <property type="match status" value="1"/>
</dbReference>
<dbReference type="GO" id="GO:0071555">
    <property type="term" value="P:cell wall organization"/>
    <property type="evidence" value="ECO:0007669"/>
    <property type="project" value="UniProtKB-KW"/>
</dbReference>
<reference evidence="7 8" key="1">
    <citation type="submission" date="2018-06" db="EMBL/GenBank/DDBJ databases">
        <authorList>
            <consortium name="GenomeTrakr: Next Generation Sequencing Network for Food Pathogen Tracability"/>
        </authorList>
    </citation>
    <scope>NUCLEOTIDE SEQUENCE [LARGE SCALE GENOMIC DNA]</scope>
    <source>
        <strain evidence="7 8">ARS-CC9329</strain>
    </source>
</reference>
<keyword evidence="4" id="KW-0378">Hydrolase</keyword>
<evidence type="ECO:0000256" key="4">
    <source>
        <dbReference type="ARBA" id="ARBA00022801"/>
    </source>
</evidence>
<dbReference type="EMBL" id="AABAIH010000001">
    <property type="protein sequence ID" value="EAG0993735.1"/>
    <property type="molecule type" value="Genomic_DNA"/>
</dbReference>
<dbReference type="Gene3D" id="4.10.80.30">
    <property type="entry name" value="DNA polymerase, domain 6"/>
    <property type="match status" value="1"/>
</dbReference>
<dbReference type="PRINTS" id="PR01002">
    <property type="entry name" value="FLGFLGJ"/>
</dbReference>
<dbReference type="InterPro" id="IPR002901">
    <property type="entry name" value="MGlyc_endo_b_GlcNAc-like_dom"/>
</dbReference>
<dbReference type="Pfam" id="PF13457">
    <property type="entry name" value="GW"/>
    <property type="match status" value="1"/>
</dbReference>
<sequence>MKYRKLSKKKKQKRLIGIAGILLLVILVGVIASVVRQQYLIMTAPEPDPAFHSKEQNFLNELSPRAQEIQEKHGILTSITLAQAILESDWGQSGLAQKGNNLFGVKGKSPQPMVTMTTKEFVDGKWIEINANFRKYKDWNESLDSHAELFLNGTSWNKDKYNGVIAADDYKKAAQELQSAGYATDPDYAEKLINIIEKYDLALYDRIEDKIYYDTKSTGFGNVKKDVSGAIWTKPYGLSGALKVEEINYYKREDLKLLREAKTDSGTWYQIAVDTEPIGWVKQELIEKSRK</sequence>
<dbReference type="Pfam" id="PF01832">
    <property type="entry name" value="Glucosaminidase"/>
    <property type="match status" value="1"/>
</dbReference>
<keyword evidence="3" id="KW-0732">Signal</keyword>
<evidence type="ECO:0000256" key="5">
    <source>
        <dbReference type="ARBA" id="ARBA00023316"/>
    </source>
</evidence>
<proteinExistence type="predicted"/>
<dbReference type="AlphaFoldDB" id="A0AAN2WWR9"/>
<gene>
    <name evidence="7" type="ORF">A3R20_03795</name>
</gene>
<dbReference type="Gene3D" id="1.10.530.10">
    <property type="match status" value="1"/>
</dbReference>
<comment type="caution">
    <text evidence="7">The sequence shown here is derived from an EMBL/GenBank/DDBJ whole genome shotgun (WGS) entry which is preliminary data.</text>
</comment>
<evidence type="ECO:0000259" key="6">
    <source>
        <dbReference type="PROSITE" id="PS51780"/>
    </source>
</evidence>
<dbReference type="SUPFAM" id="SSF82057">
    <property type="entry name" value="Prokaryotic SH3-related domain"/>
    <property type="match status" value="1"/>
</dbReference>
<dbReference type="InterPro" id="IPR038200">
    <property type="entry name" value="GW_dom_sf"/>
</dbReference>
<dbReference type="SMART" id="SM00047">
    <property type="entry name" value="LYZ2"/>
    <property type="match status" value="1"/>
</dbReference>
<feature type="domain" description="GW" evidence="6">
    <location>
        <begin position="213"/>
        <end position="291"/>
    </location>
</feature>
<organism evidence="7 8">
    <name type="scientific">Listeria monocytogenes</name>
    <dbReference type="NCBI Taxonomy" id="1639"/>
    <lineage>
        <taxon>Bacteria</taxon>
        <taxon>Bacillati</taxon>
        <taxon>Bacillota</taxon>
        <taxon>Bacilli</taxon>
        <taxon>Bacillales</taxon>
        <taxon>Listeriaceae</taxon>
        <taxon>Listeria</taxon>
    </lineage>
</organism>
<name>A0AAN2WWR9_LISMN</name>
<accession>A0AAN2WWR9</accession>
<evidence type="ECO:0000256" key="1">
    <source>
        <dbReference type="ARBA" id="ARBA00004613"/>
    </source>
</evidence>
<keyword evidence="2" id="KW-0964">Secreted</keyword>
<comment type="subcellular location">
    <subcellularLocation>
        <location evidence="1">Secreted</location>
    </subcellularLocation>
</comment>
<evidence type="ECO:0000313" key="7">
    <source>
        <dbReference type="EMBL" id="EAG0993735.1"/>
    </source>
</evidence>
<dbReference type="PANTHER" id="PTHR33308">
    <property type="entry name" value="PEPTIDOGLYCAN HYDROLASE FLGJ"/>
    <property type="match status" value="1"/>
</dbReference>
<dbReference type="PROSITE" id="PS51780">
    <property type="entry name" value="GW"/>
    <property type="match status" value="1"/>
</dbReference>
<dbReference type="InterPro" id="IPR051056">
    <property type="entry name" value="Glycosyl_Hydrolase_73"/>
</dbReference>
<evidence type="ECO:0000313" key="8">
    <source>
        <dbReference type="Proteomes" id="UP000406081"/>
    </source>
</evidence>
<evidence type="ECO:0000256" key="2">
    <source>
        <dbReference type="ARBA" id="ARBA00022525"/>
    </source>
</evidence>
<dbReference type="GO" id="GO:0004040">
    <property type="term" value="F:amidase activity"/>
    <property type="evidence" value="ECO:0007669"/>
    <property type="project" value="InterPro"/>
</dbReference>
<keyword evidence="5" id="KW-0961">Cell wall biogenesis/degradation</keyword>